<dbReference type="Gene3D" id="3.40.50.720">
    <property type="entry name" value="NAD(P)-binding Rossmann-like Domain"/>
    <property type="match status" value="1"/>
</dbReference>
<proteinExistence type="predicted"/>
<dbReference type="EMBL" id="CP108021">
    <property type="protein sequence ID" value="WUM20075.1"/>
    <property type="molecule type" value="Genomic_DNA"/>
</dbReference>
<dbReference type="InterPro" id="IPR036291">
    <property type="entry name" value="NAD(P)-bd_dom_sf"/>
</dbReference>
<dbReference type="SUPFAM" id="SSF51735">
    <property type="entry name" value="NAD(P)-binding Rossmann-fold domains"/>
    <property type="match status" value="1"/>
</dbReference>
<dbReference type="AlphaFoldDB" id="A0AAU4K1X0"/>
<accession>A0AAU4K1X0</accession>
<name>A0AAU4K1X0_9NOCA</name>
<evidence type="ECO:0000313" key="2">
    <source>
        <dbReference type="Proteomes" id="UP001432128"/>
    </source>
</evidence>
<reference evidence="1 2" key="1">
    <citation type="submission" date="2022-10" db="EMBL/GenBank/DDBJ databases">
        <title>The complete genomes of actinobacterial strains from the NBC collection.</title>
        <authorList>
            <person name="Joergensen T.S."/>
            <person name="Alvarez Arevalo M."/>
            <person name="Sterndorff E.B."/>
            <person name="Faurdal D."/>
            <person name="Vuksanovic O."/>
            <person name="Mourched A.-S."/>
            <person name="Charusanti P."/>
            <person name="Shaw S."/>
            <person name="Blin K."/>
            <person name="Weber T."/>
        </authorList>
    </citation>
    <scope>NUCLEOTIDE SEQUENCE [LARGE SCALE GENOMIC DNA]</scope>
    <source>
        <strain evidence="1 2">NBC_00319</strain>
    </source>
</reference>
<dbReference type="Proteomes" id="UP001432128">
    <property type="component" value="Chromosome"/>
</dbReference>
<dbReference type="KEGG" id="whr:OG579_20705"/>
<gene>
    <name evidence="1" type="ORF">OG579_20705</name>
</gene>
<evidence type="ECO:0000313" key="1">
    <source>
        <dbReference type="EMBL" id="WUM20075.1"/>
    </source>
</evidence>
<protein>
    <submittedName>
        <fullName evidence="1">Uncharacterized protein</fullName>
    </submittedName>
</protein>
<organism evidence="1 2">
    <name type="scientific">Williamsia herbipolensis</name>
    <dbReference type="NCBI Taxonomy" id="1603258"/>
    <lineage>
        <taxon>Bacteria</taxon>
        <taxon>Bacillati</taxon>
        <taxon>Actinomycetota</taxon>
        <taxon>Actinomycetes</taxon>
        <taxon>Mycobacteriales</taxon>
        <taxon>Nocardiaceae</taxon>
        <taxon>Williamsia</taxon>
    </lineage>
</organism>
<sequence length="105" mass="10793">MTTTVLLLVPTDATPDHLAVDLAQLMLRRGCRVVVIGTDVGVLLDAVRGYGSARAAAVVGDHGDAAARDALMATARSCFGPLDLVIDPMRALLDDTAAHTVALAA</sequence>
<keyword evidence="2" id="KW-1185">Reference proteome</keyword>
<dbReference type="RefSeq" id="WP_328857488.1">
    <property type="nucleotide sequence ID" value="NZ_CP108021.1"/>
</dbReference>